<accession>A0AB39TN51</accession>
<sequence length="211" mass="22641">MPNGRYSLHDPHDHAPLGEERFSCAPGAAGWRYVSKTYAPDGRVLGGLDLTLDSRARPLRMELRAGGWQVRGGAVDGVAWVRADAADPAGEQAVEGHDRAHAFTGRSPAFLVATARLLRLTEGASARVRLVGFSEPVLAPRTLDQGWLLEGVDRHETDSGPLLVERYQVADLETGEQQVVHLAGDVVLAAAGIELEELESPPNAWPVDSGE</sequence>
<protein>
    <recommendedName>
        <fullName evidence="2">Glycolipid-binding domain-containing protein</fullName>
    </recommendedName>
</protein>
<dbReference type="RefSeq" id="WP_369183911.1">
    <property type="nucleotide sequence ID" value="NZ_CP163445.1"/>
</dbReference>
<name>A0AB39TN51_9ACTN</name>
<gene>
    <name evidence="1" type="ORF">AB2U05_20595</name>
</gene>
<proteinExistence type="predicted"/>
<dbReference type="AlphaFoldDB" id="A0AB39TN51"/>
<evidence type="ECO:0008006" key="2">
    <source>
        <dbReference type="Google" id="ProtNLM"/>
    </source>
</evidence>
<evidence type="ECO:0000313" key="1">
    <source>
        <dbReference type="EMBL" id="XDQ80700.1"/>
    </source>
</evidence>
<organism evidence="1">
    <name type="scientific">Streptomyces sp. Y1</name>
    <dbReference type="NCBI Taxonomy" id="3238634"/>
    <lineage>
        <taxon>Bacteria</taxon>
        <taxon>Bacillati</taxon>
        <taxon>Actinomycetota</taxon>
        <taxon>Actinomycetes</taxon>
        <taxon>Kitasatosporales</taxon>
        <taxon>Streptomycetaceae</taxon>
        <taxon>Streptomyces</taxon>
    </lineage>
</organism>
<dbReference type="EMBL" id="CP163445">
    <property type="protein sequence ID" value="XDQ80700.1"/>
    <property type="molecule type" value="Genomic_DNA"/>
</dbReference>
<reference evidence="1" key="1">
    <citation type="submission" date="2024-07" db="EMBL/GenBank/DDBJ databases">
        <authorList>
            <person name="Yu S.T."/>
        </authorList>
    </citation>
    <scope>NUCLEOTIDE SEQUENCE</scope>
    <source>
        <strain evidence="1">Y1</strain>
    </source>
</reference>